<dbReference type="EC" id="2.7.7.65" evidence="1"/>
<organism evidence="4 5">
    <name type="scientific">Devosia riboflavina</name>
    <dbReference type="NCBI Taxonomy" id="46914"/>
    <lineage>
        <taxon>Bacteria</taxon>
        <taxon>Pseudomonadati</taxon>
        <taxon>Pseudomonadota</taxon>
        <taxon>Alphaproteobacteria</taxon>
        <taxon>Hyphomicrobiales</taxon>
        <taxon>Devosiaceae</taxon>
        <taxon>Devosia</taxon>
    </lineage>
</organism>
<dbReference type="GO" id="GO:0005886">
    <property type="term" value="C:plasma membrane"/>
    <property type="evidence" value="ECO:0007669"/>
    <property type="project" value="TreeGrafter"/>
</dbReference>
<comment type="caution">
    <text evidence="4">The sequence shown here is derived from an EMBL/GenBank/DDBJ whole genome shotgun (WGS) entry which is preliminary data.</text>
</comment>
<dbReference type="SUPFAM" id="SSF55073">
    <property type="entry name" value="Nucleotide cyclase"/>
    <property type="match status" value="1"/>
</dbReference>
<dbReference type="InterPro" id="IPR000160">
    <property type="entry name" value="GGDEF_dom"/>
</dbReference>
<dbReference type="GO" id="GO:0043709">
    <property type="term" value="P:cell adhesion involved in single-species biofilm formation"/>
    <property type="evidence" value="ECO:0007669"/>
    <property type="project" value="TreeGrafter"/>
</dbReference>
<dbReference type="InterPro" id="IPR043128">
    <property type="entry name" value="Rev_trsase/Diguanyl_cyclase"/>
</dbReference>
<proteinExistence type="predicted"/>
<protein>
    <recommendedName>
        <fullName evidence="1">diguanylate cyclase</fullName>
        <ecNumber evidence="1">2.7.7.65</ecNumber>
    </recommendedName>
</protein>
<comment type="catalytic activity">
    <reaction evidence="2">
        <text>2 GTP = 3',3'-c-di-GMP + 2 diphosphate</text>
        <dbReference type="Rhea" id="RHEA:24898"/>
        <dbReference type="ChEBI" id="CHEBI:33019"/>
        <dbReference type="ChEBI" id="CHEBI:37565"/>
        <dbReference type="ChEBI" id="CHEBI:58805"/>
        <dbReference type="EC" id="2.7.7.65"/>
    </reaction>
</comment>
<evidence type="ECO:0000313" key="4">
    <source>
        <dbReference type="EMBL" id="KFL32559.1"/>
    </source>
</evidence>
<dbReference type="PROSITE" id="PS50887">
    <property type="entry name" value="GGDEF"/>
    <property type="match status" value="1"/>
</dbReference>
<dbReference type="PANTHER" id="PTHR45138:SF9">
    <property type="entry name" value="DIGUANYLATE CYCLASE DGCM-RELATED"/>
    <property type="match status" value="1"/>
</dbReference>
<dbReference type="SUPFAM" id="SSF48452">
    <property type="entry name" value="TPR-like"/>
    <property type="match status" value="2"/>
</dbReference>
<dbReference type="STRING" id="46914.JP75_03145"/>
<dbReference type="InterPro" id="IPR011990">
    <property type="entry name" value="TPR-like_helical_dom_sf"/>
</dbReference>
<dbReference type="GO" id="GO:1902201">
    <property type="term" value="P:negative regulation of bacterial-type flagellum-dependent cell motility"/>
    <property type="evidence" value="ECO:0007669"/>
    <property type="project" value="TreeGrafter"/>
</dbReference>
<evidence type="ECO:0000313" key="5">
    <source>
        <dbReference type="Proteomes" id="UP000028981"/>
    </source>
</evidence>
<dbReference type="GO" id="GO:0052621">
    <property type="term" value="F:diguanylate cyclase activity"/>
    <property type="evidence" value="ECO:0007669"/>
    <property type="project" value="UniProtKB-EC"/>
</dbReference>
<evidence type="ECO:0000259" key="3">
    <source>
        <dbReference type="PROSITE" id="PS50887"/>
    </source>
</evidence>
<evidence type="ECO:0000256" key="2">
    <source>
        <dbReference type="ARBA" id="ARBA00034247"/>
    </source>
</evidence>
<accession>A0A087M6Q6</accession>
<dbReference type="Pfam" id="PF00990">
    <property type="entry name" value="GGDEF"/>
    <property type="match status" value="1"/>
</dbReference>
<name>A0A087M6Q6_9HYPH</name>
<dbReference type="Gene3D" id="1.25.40.10">
    <property type="entry name" value="Tetratricopeptide repeat domain"/>
    <property type="match status" value="1"/>
</dbReference>
<dbReference type="Proteomes" id="UP000028981">
    <property type="component" value="Unassembled WGS sequence"/>
</dbReference>
<dbReference type="EMBL" id="JQGC01000002">
    <property type="protein sequence ID" value="KFL32559.1"/>
    <property type="molecule type" value="Genomic_DNA"/>
</dbReference>
<dbReference type="FunFam" id="3.30.70.270:FF:000001">
    <property type="entry name" value="Diguanylate cyclase domain protein"/>
    <property type="match status" value="1"/>
</dbReference>
<evidence type="ECO:0000256" key="1">
    <source>
        <dbReference type="ARBA" id="ARBA00012528"/>
    </source>
</evidence>
<dbReference type="InterPro" id="IPR029787">
    <property type="entry name" value="Nucleotide_cyclase"/>
</dbReference>
<dbReference type="NCBIfam" id="TIGR00254">
    <property type="entry name" value="GGDEF"/>
    <property type="match status" value="1"/>
</dbReference>
<dbReference type="PANTHER" id="PTHR45138">
    <property type="entry name" value="REGULATORY COMPONENTS OF SENSORY TRANSDUCTION SYSTEM"/>
    <property type="match status" value="1"/>
</dbReference>
<keyword evidence="5" id="KW-1185">Reference proteome</keyword>
<dbReference type="InterPro" id="IPR050469">
    <property type="entry name" value="Diguanylate_Cyclase"/>
</dbReference>
<feature type="domain" description="GGDEF" evidence="3">
    <location>
        <begin position="332"/>
        <end position="464"/>
    </location>
</feature>
<gene>
    <name evidence="4" type="ORF">JP75_03145</name>
</gene>
<reference evidence="4 5" key="1">
    <citation type="submission" date="2014-08" db="EMBL/GenBank/DDBJ databases">
        <authorList>
            <person name="Hassan Y.I."/>
            <person name="Lepp D."/>
            <person name="Zhou T."/>
        </authorList>
    </citation>
    <scope>NUCLEOTIDE SEQUENCE [LARGE SCALE GENOMIC DNA]</scope>
    <source>
        <strain evidence="4 5">IFO13584</strain>
    </source>
</reference>
<dbReference type="SMART" id="SM00267">
    <property type="entry name" value="GGDEF"/>
    <property type="match status" value="1"/>
</dbReference>
<sequence length="471" mass="50417">MRLGDVEAGLECAVAARRLWSKLDDAAELARIKAIEAFLLLDIGLSDDAFDMASLAVAAAESGNDASALAFALNAKGVTLAVCRQVSMAVPLLERSTALAASAGNAGLHAFGLLNLGFCYAKRAEEAEAAQDTPATTLWLDRAIRITDEAISAAEACGDLWTLRVALGNCAEYNALNGDVGAAMQHLERSAALPGEGGASLRIHYLYTLATARLRSGDLTGALEAAQQSLALADETGQVDHQLNAAAQLGRVHEALGQFELALALQKRFHALYVRQSGETTQRLAKAAELRAETSQLRARASALAAEALLDALTGMPNRRSFERMVEDLSGSDYALAIFDLDHFKAVNDQYSHLVGDDVLRRVSRTLGAHVADLGFAARLGGEEFVVILPRHDTQDAIAIVEDLRLALHDIDWSDIAPGLRTTASIGLCSTAEARRHDEIMVRADQRLYAAKHGGRNRTVWGEADHRRHAG</sequence>
<dbReference type="CDD" id="cd01949">
    <property type="entry name" value="GGDEF"/>
    <property type="match status" value="1"/>
</dbReference>
<dbReference type="AlphaFoldDB" id="A0A087M6Q6"/>
<dbReference type="Gene3D" id="3.30.70.270">
    <property type="match status" value="1"/>
</dbReference>